<name>A0AAE3QNU3_9BACT</name>
<dbReference type="EMBL" id="JASJOT010000020">
    <property type="protein sequence ID" value="MDJ1496254.1"/>
    <property type="molecule type" value="Genomic_DNA"/>
</dbReference>
<dbReference type="EMBL" id="JASJOS010000009">
    <property type="protein sequence ID" value="MDJ1482772.1"/>
    <property type="molecule type" value="Genomic_DNA"/>
</dbReference>
<reference evidence="1 3" key="1">
    <citation type="submission" date="2023-05" db="EMBL/GenBank/DDBJ databases">
        <authorList>
            <person name="Zhang X."/>
        </authorList>
    </citation>
    <scope>NUCLEOTIDE SEQUENCE</scope>
    <source>
        <strain evidence="2 3">DM2B3-1</strain>
        <strain evidence="1">YF14B1</strain>
    </source>
</reference>
<proteinExistence type="predicted"/>
<evidence type="ECO:0000313" key="2">
    <source>
        <dbReference type="EMBL" id="MDJ1496254.1"/>
    </source>
</evidence>
<evidence type="ECO:0000313" key="4">
    <source>
        <dbReference type="Proteomes" id="UP001241110"/>
    </source>
</evidence>
<evidence type="ECO:0000313" key="3">
    <source>
        <dbReference type="Proteomes" id="UP001228581"/>
    </source>
</evidence>
<gene>
    <name evidence="1" type="ORF">QNI16_19890</name>
    <name evidence="2" type="ORF">QNI19_25170</name>
</gene>
<dbReference type="AlphaFoldDB" id="A0AAE3QNU3"/>
<sequence>MQNIHEFAMSFYRITKVCLHNYTNPDGELWIEICGFSKDLVERKIIFETVSGVHLESEWGTGLNYSSSIIVIDDITSAQLENKNYHIQILEDSLTFYCKRIVIE</sequence>
<dbReference type="Proteomes" id="UP001241110">
    <property type="component" value="Unassembled WGS sequence"/>
</dbReference>
<protein>
    <submittedName>
        <fullName evidence="1">Uncharacterized protein</fullName>
    </submittedName>
</protein>
<dbReference type="RefSeq" id="WP_313982125.1">
    <property type="nucleotide sequence ID" value="NZ_JASJOR010000002.1"/>
</dbReference>
<organism evidence="1 4">
    <name type="scientific">Xanthocytophaga flava</name>
    <dbReference type="NCBI Taxonomy" id="3048013"/>
    <lineage>
        <taxon>Bacteria</taxon>
        <taxon>Pseudomonadati</taxon>
        <taxon>Bacteroidota</taxon>
        <taxon>Cytophagia</taxon>
        <taxon>Cytophagales</taxon>
        <taxon>Rhodocytophagaceae</taxon>
        <taxon>Xanthocytophaga</taxon>
    </lineage>
</organism>
<keyword evidence="3" id="KW-1185">Reference proteome</keyword>
<accession>A0AAE3QNU3</accession>
<comment type="caution">
    <text evidence="1">The sequence shown here is derived from an EMBL/GenBank/DDBJ whole genome shotgun (WGS) entry which is preliminary data.</text>
</comment>
<evidence type="ECO:0000313" key="1">
    <source>
        <dbReference type="EMBL" id="MDJ1482772.1"/>
    </source>
</evidence>
<dbReference type="Proteomes" id="UP001228581">
    <property type="component" value="Unassembled WGS sequence"/>
</dbReference>